<organism evidence="2 3">
    <name type="scientific">Panagrellus redivivus</name>
    <name type="common">Microworm</name>
    <dbReference type="NCBI Taxonomy" id="6233"/>
    <lineage>
        <taxon>Eukaryota</taxon>
        <taxon>Metazoa</taxon>
        <taxon>Ecdysozoa</taxon>
        <taxon>Nematoda</taxon>
        <taxon>Chromadorea</taxon>
        <taxon>Rhabditida</taxon>
        <taxon>Tylenchina</taxon>
        <taxon>Panagrolaimomorpha</taxon>
        <taxon>Panagrolaimoidea</taxon>
        <taxon>Panagrolaimidae</taxon>
        <taxon>Panagrellus</taxon>
    </lineage>
</organism>
<name>A0A7E4VGB4_PANRE</name>
<evidence type="ECO:0000313" key="2">
    <source>
        <dbReference type="Proteomes" id="UP000492821"/>
    </source>
</evidence>
<keyword evidence="1" id="KW-0812">Transmembrane</keyword>
<evidence type="ECO:0000256" key="1">
    <source>
        <dbReference type="SAM" id="Phobius"/>
    </source>
</evidence>
<sequence>MSRTMRSLFLASAVYIISNFVVTVTEIRFLLSGDTMEYMEIAEATYQYHWLYLFVYADIIIHPVILINRLTVMYATHRRFWLKLKNFRFGEYISDIILRLHHRFYPKADWKNGFVRAQYRKTERVKQPNPYSTTEESIRHRIEARRPTDSELEDMLKILEMQRNAPHLM</sequence>
<dbReference type="Proteomes" id="UP000492821">
    <property type="component" value="Unassembled WGS sequence"/>
</dbReference>
<feature type="transmembrane region" description="Helical" evidence="1">
    <location>
        <begin position="51"/>
        <end position="75"/>
    </location>
</feature>
<reference evidence="3" key="2">
    <citation type="submission" date="2020-10" db="UniProtKB">
        <authorList>
            <consortium name="WormBaseParasite"/>
        </authorList>
    </citation>
    <scope>IDENTIFICATION</scope>
</reference>
<keyword evidence="1" id="KW-1133">Transmembrane helix</keyword>
<evidence type="ECO:0000313" key="3">
    <source>
        <dbReference type="WBParaSite" id="Pan_g20471.t1"/>
    </source>
</evidence>
<feature type="transmembrane region" description="Helical" evidence="1">
    <location>
        <begin position="7"/>
        <end position="31"/>
    </location>
</feature>
<proteinExistence type="predicted"/>
<accession>A0A7E4VGB4</accession>
<dbReference type="AlphaFoldDB" id="A0A7E4VGB4"/>
<dbReference type="WBParaSite" id="Pan_g20471.t1">
    <property type="protein sequence ID" value="Pan_g20471.t1"/>
    <property type="gene ID" value="Pan_g20471"/>
</dbReference>
<keyword evidence="2" id="KW-1185">Reference proteome</keyword>
<reference evidence="2" key="1">
    <citation type="journal article" date="2013" name="Genetics">
        <title>The draft genome and transcriptome of Panagrellus redivivus are shaped by the harsh demands of a free-living lifestyle.</title>
        <authorList>
            <person name="Srinivasan J."/>
            <person name="Dillman A.R."/>
            <person name="Macchietto M.G."/>
            <person name="Heikkinen L."/>
            <person name="Lakso M."/>
            <person name="Fracchia K.M."/>
            <person name="Antoshechkin I."/>
            <person name="Mortazavi A."/>
            <person name="Wong G."/>
            <person name="Sternberg P.W."/>
        </authorList>
    </citation>
    <scope>NUCLEOTIDE SEQUENCE [LARGE SCALE GENOMIC DNA]</scope>
    <source>
        <strain evidence="2">MT8872</strain>
    </source>
</reference>
<protein>
    <submittedName>
        <fullName evidence="3">G_PROTEIN_RECEP_F1_2 domain-containing protein</fullName>
    </submittedName>
</protein>
<keyword evidence="1" id="KW-0472">Membrane</keyword>